<proteinExistence type="predicted"/>
<organism evidence="1 2">
    <name type="scientific">Coemansia nantahalensis</name>
    <dbReference type="NCBI Taxonomy" id="2789366"/>
    <lineage>
        <taxon>Eukaryota</taxon>
        <taxon>Fungi</taxon>
        <taxon>Fungi incertae sedis</taxon>
        <taxon>Zoopagomycota</taxon>
        <taxon>Kickxellomycotina</taxon>
        <taxon>Kickxellomycetes</taxon>
        <taxon>Kickxellales</taxon>
        <taxon>Kickxellaceae</taxon>
        <taxon>Coemansia</taxon>
    </lineage>
</organism>
<gene>
    <name evidence="1" type="ORF">IWQ57_003637</name>
</gene>
<comment type="caution">
    <text evidence="1">The sequence shown here is derived from an EMBL/GenBank/DDBJ whole genome shotgun (WGS) entry which is preliminary data.</text>
</comment>
<sequence>MRPAHLCGSRGLAPPGALAPTFDPSDELIEELNAKHAAPKYARTEDPLWLLTVKGVGRAGLSWAIFCKAVGWKLHTGIVKKVVPRHEDVCQIAVQPRFWGVVVEVAKSRGWETIADVPPWEPVPGETLTAEEARAKGRMLWGTEDGAIDPLVRRYMQM</sequence>
<name>A0ACC1JVP1_9FUNG</name>
<evidence type="ECO:0000313" key="2">
    <source>
        <dbReference type="Proteomes" id="UP001140234"/>
    </source>
</evidence>
<reference evidence="1" key="1">
    <citation type="submission" date="2022-07" db="EMBL/GenBank/DDBJ databases">
        <title>Phylogenomic reconstructions and comparative analyses of Kickxellomycotina fungi.</title>
        <authorList>
            <person name="Reynolds N.K."/>
            <person name="Stajich J.E."/>
            <person name="Barry K."/>
            <person name="Grigoriev I.V."/>
            <person name="Crous P."/>
            <person name="Smith M.E."/>
        </authorList>
    </citation>
    <scope>NUCLEOTIDE SEQUENCE</scope>
    <source>
        <strain evidence="1">CBS 109366</strain>
    </source>
</reference>
<dbReference type="Proteomes" id="UP001140234">
    <property type="component" value="Unassembled WGS sequence"/>
</dbReference>
<accession>A0ACC1JVP1</accession>
<feature type="non-terminal residue" evidence="1">
    <location>
        <position position="158"/>
    </location>
</feature>
<protein>
    <submittedName>
        <fullName evidence="1">Uncharacterized protein</fullName>
    </submittedName>
</protein>
<keyword evidence="2" id="KW-1185">Reference proteome</keyword>
<evidence type="ECO:0000313" key="1">
    <source>
        <dbReference type="EMBL" id="KAJ2768197.1"/>
    </source>
</evidence>
<dbReference type="EMBL" id="JANBUJ010001235">
    <property type="protein sequence ID" value="KAJ2768197.1"/>
    <property type="molecule type" value="Genomic_DNA"/>
</dbReference>